<feature type="domain" description="HTH lysR-type" evidence="5">
    <location>
        <begin position="8"/>
        <end position="65"/>
    </location>
</feature>
<dbReference type="Pfam" id="PF03466">
    <property type="entry name" value="LysR_substrate"/>
    <property type="match status" value="1"/>
</dbReference>
<dbReference type="Gene3D" id="3.40.190.10">
    <property type="entry name" value="Periplasmic binding protein-like II"/>
    <property type="match status" value="2"/>
</dbReference>
<dbReference type="GO" id="GO:0003700">
    <property type="term" value="F:DNA-binding transcription factor activity"/>
    <property type="evidence" value="ECO:0007669"/>
    <property type="project" value="InterPro"/>
</dbReference>
<name>A0A383THE8_9LACT</name>
<protein>
    <submittedName>
        <fullName evidence="6">Transcription regulator hth lysr</fullName>
    </submittedName>
</protein>
<keyword evidence="3" id="KW-0238">DNA-binding</keyword>
<dbReference type="EMBL" id="UNRR01000020">
    <property type="protein sequence ID" value="SYZ78881.1"/>
    <property type="molecule type" value="Genomic_DNA"/>
</dbReference>
<evidence type="ECO:0000259" key="5">
    <source>
        <dbReference type="PROSITE" id="PS50931"/>
    </source>
</evidence>
<dbReference type="AlphaFoldDB" id="A0A383THE8"/>
<dbReference type="RefSeq" id="WP_233436810.1">
    <property type="nucleotide sequence ID" value="NZ_UNRR01000020.1"/>
</dbReference>
<comment type="similarity">
    <text evidence="1">Belongs to the LysR transcriptional regulatory family.</text>
</comment>
<gene>
    <name evidence="6" type="ORF">TART1_1697</name>
</gene>
<dbReference type="FunFam" id="1.10.10.10:FF:000001">
    <property type="entry name" value="LysR family transcriptional regulator"/>
    <property type="match status" value="1"/>
</dbReference>
<dbReference type="InterPro" id="IPR036388">
    <property type="entry name" value="WH-like_DNA-bd_sf"/>
</dbReference>
<dbReference type="Gene3D" id="1.10.10.10">
    <property type="entry name" value="Winged helix-like DNA-binding domain superfamily/Winged helix DNA-binding domain"/>
    <property type="match status" value="1"/>
</dbReference>
<evidence type="ECO:0000256" key="4">
    <source>
        <dbReference type="ARBA" id="ARBA00023163"/>
    </source>
</evidence>
<evidence type="ECO:0000313" key="7">
    <source>
        <dbReference type="Proteomes" id="UP000262072"/>
    </source>
</evidence>
<dbReference type="PANTHER" id="PTHR30346">
    <property type="entry name" value="TRANSCRIPTIONAL DUAL REGULATOR HCAR-RELATED"/>
    <property type="match status" value="1"/>
</dbReference>
<dbReference type="SUPFAM" id="SSF53850">
    <property type="entry name" value="Periplasmic binding protein-like II"/>
    <property type="match status" value="1"/>
</dbReference>
<dbReference type="GO" id="GO:0003677">
    <property type="term" value="F:DNA binding"/>
    <property type="evidence" value="ECO:0007669"/>
    <property type="project" value="UniProtKB-KW"/>
</dbReference>
<evidence type="ECO:0000256" key="3">
    <source>
        <dbReference type="ARBA" id="ARBA00023125"/>
    </source>
</evidence>
<dbReference type="PRINTS" id="PR00039">
    <property type="entry name" value="HTHLYSR"/>
</dbReference>
<evidence type="ECO:0000256" key="1">
    <source>
        <dbReference type="ARBA" id="ARBA00009437"/>
    </source>
</evidence>
<keyword evidence="4" id="KW-0804">Transcription</keyword>
<dbReference type="SUPFAM" id="SSF46785">
    <property type="entry name" value="Winged helix' DNA-binding domain"/>
    <property type="match status" value="1"/>
</dbReference>
<dbReference type="InterPro" id="IPR036390">
    <property type="entry name" value="WH_DNA-bd_sf"/>
</dbReference>
<evidence type="ECO:0000313" key="6">
    <source>
        <dbReference type="EMBL" id="SYZ78881.1"/>
    </source>
</evidence>
<proteinExistence type="inferred from homology"/>
<dbReference type="GO" id="GO:0032993">
    <property type="term" value="C:protein-DNA complex"/>
    <property type="evidence" value="ECO:0007669"/>
    <property type="project" value="TreeGrafter"/>
</dbReference>
<dbReference type="Pfam" id="PF00126">
    <property type="entry name" value="HTH_1"/>
    <property type="match status" value="1"/>
</dbReference>
<dbReference type="PROSITE" id="PS50931">
    <property type="entry name" value="HTH_LYSR"/>
    <property type="match status" value="1"/>
</dbReference>
<dbReference type="PANTHER" id="PTHR30346:SF0">
    <property type="entry name" value="HCA OPERON TRANSCRIPTIONAL ACTIVATOR HCAR"/>
    <property type="match status" value="1"/>
</dbReference>
<sequence>MKEVGNSMTFQHLKYLLTVAEKGSITEAAKGLFISQPSLSNAIKEVEKEIGFSIFTRSRTGIALTKEGMEFLGYARQVVQQMDLLESKYVFNVPVKQRFCVSTQHYTFTANAFVEMVQQFGQERFEFILNETQTFQIIDDVKNRFSDVGILFISNSNETIMRKVLEKNNLDFYELFSVSPHVFLRTDHPLAKRGVVTLKDLEPYPRLSFLQGNYNSTYFAEELFSMEPAEKSIKVSDRAAIVNLMIGLDGYTISSGIFPKYLHGDFIVSLPLAENEQMRIGYILNKGQALSELGVTYTEALRQYRV</sequence>
<dbReference type="InterPro" id="IPR000847">
    <property type="entry name" value="LysR_HTH_N"/>
</dbReference>
<evidence type="ECO:0000256" key="2">
    <source>
        <dbReference type="ARBA" id="ARBA00023015"/>
    </source>
</evidence>
<organism evidence="6 7">
    <name type="scientific">Trichococcus shcherbakoviae</name>
    <dbReference type="NCBI Taxonomy" id="2094020"/>
    <lineage>
        <taxon>Bacteria</taxon>
        <taxon>Bacillati</taxon>
        <taxon>Bacillota</taxon>
        <taxon>Bacilli</taxon>
        <taxon>Lactobacillales</taxon>
        <taxon>Carnobacteriaceae</taxon>
        <taxon>Trichococcus</taxon>
    </lineage>
</organism>
<reference evidence="7" key="1">
    <citation type="submission" date="2018-05" db="EMBL/GenBank/DDBJ databases">
        <authorList>
            <person name="Strepis N."/>
        </authorList>
    </citation>
    <scope>NUCLEOTIDE SEQUENCE [LARGE SCALE GENOMIC DNA]</scope>
</reference>
<dbReference type="Proteomes" id="UP000262072">
    <property type="component" value="Unassembled WGS sequence"/>
</dbReference>
<dbReference type="InterPro" id="IPR005119">
    <property type="entry name" value="LysR_subst-bd"/>
</dbReference>
<accession>A0A383THE8</accession>
<dbReference type="CDD" id="cd05466">
    <property type="entry name" value="PBP2_LTTR_substrate"/>
    <property type="match status" value="1"/>
</dbReference>
<keyword evidence="2" id="KW-0805">Transcription regulation</keyword>